<dbReference type="PANTHER" id="PTHR31270">
    <property type="entry name" value="GLUTAMINYL-PEPTIDE CYCLOTRANSFERASE"/>
    <property type="match status" value="1"/>
</dbReference>
<reference evidence="2 4" key="2">
    <citation type="journal article" date="2019" name="BMC Evol. Biol.">
        <title>Comparative genomics of Mycobacterium mucogenicum and Mycobacterium neoaurum clade members emphasizing tRNA and non-coding RNA.</title>
        <authorList>
            <person name="Behra P.R.K."/>
            <person name="Pettersson B.M.F."/>
            <person name="Das S."/>
            <person name="Dasgupta S."/>
            <person name="Kirsebom L.A."/>
        </authorList>
    </citation>
    <scope>NUCLEOTIDE SEQUENCE [LARGE SCALE GENOMIC DNA]</scope>
    <source>
        <strain evidence="2 4">DSM 44124</strain>
    </source>
</reference>
<keyword evidence="1" id="KW-0732">Signal</keyword>
<accession>A0A8H2PHA4</accession>
<feature type="chain" id="PRO_5044690360" evidence="1">
    <location>
        <begin position="22"/>
        <end position="264"/>
    </location>
</feature>
<dbReference type="Pfam" id="PF05096">
    <property type="entry name" value="Glu_cyclase_2"/>
    <property type="match status" value="1"/>
</dbReference>
<sequence length="264" mass="28420">MRYLMAAVLLVGLTMVSTAAADQVARLRPVVLEQFDHDTVAFTEGMFVDGATLYESTGLEGKSELRELDAGTGQLRRAVPLPPAYFGEGIADAGAHLWQLTYENGVAIEWDKATLTMLREVPLDGQGWGLCRAGDRLIRSDGSPVLRIHRLGDMRETGTLAVTYNGIQVSGLNSLDCVGNRVWANVFPTDQIIEIDATTGVVTAVAYATGLRDAAWQGDIGVLNGIAHLGGASGNGQFLVTGKYWPAVYRVRFEPATPAEIQVR</sequence>
<dbReference type="InterPro" id="IPR011044">
    <property type="entry name" value="Quino_amine_DH_bsu"/>
</dbReference>
<proteinExistence type="predicted"/>
<keyword evidence="4" id="KW-1185">Reference proteome</keyword>
<gene>
    <name evidence="2" type="ORF">C1S78_015150</name>
    <name evidence="3" type="ORF">C1S78_15110</name>
</gene>
<dbReference type="InterPro" id="IPR007788">
    <property type="entry name" value="QCT"/>
</dbReference>
<dbReference type="KEGG" id="mmuc:C1S78_015150"/>
<protein>
    <submittedName>
        <fullName evidence="3">Glutaminyl-peptide cyclotransferase</fullName>
    </submittedName>
</protein>
<reference evidence="2 4" key="3">
    <citation type="journal article" date="2019" name="Sci. Rep.">
        <title>Insight into the biology of Mycobacterium mucogenicum and Mycobacterium neoaurum clade members.</title>
        <authorList>
            <person name="Behra P.R.K."/>
            <person name="Pettersson B.M.F."/>
            <person name="Ramesh M."/>
            <person name="Dasgupta S."/>
            <person name="Kirsebom L.A."/>
        </authorList>
    </citation>
    <scope>NUCLEOTIDE SEQUENCE [LARGE SCALE GENOMIC DNA]</scope>
    <source>
        <strain evidence="2 4">DSM 44124</strain>
    </source>
</reference>
<dbReference type="SUPFAM" id="SSF50969">
    <property type="entry name" value="YVTN repeat-like/Quinoprotein amine dehydrogenase"/>
    <property type="match status" value="1"/>
</dbReference>
<feature type="signal peptide" evidence="1">
    <location>
        <begin position="1"/>
        <end position="21"/>
    </location>
</feature>
<name>A0A8H2PHA4_MYCMU</name>
<evidence type="ECO:0000313" key="4">
    <source>
        <dbReference type="Proteomes" id="UP000309231"/>
    </source>
</evidence>
<reference evidence="3" key="1">
    <citation type="submission" date="2018-01" db="EMBL/GenBank/DDBJ databases">
        <title>Comparative genomics of Mycobacterium mucogenicum and Mycobacterium neoaurum clade members emphasizing tRNA and non-coding RNA.</title>
        <authorList>
            <person name="Behra P.R.K."/>
            <person name="Pettersson B.M.F."/>
            <person name="Das S."/>
            <person name="Dasgupta S."/>
            <person name="Kirsebom L.A."/>
        </authorList>
    </citation>
    <scope>NUCLEOTIDE SEQUENCE</scope>
    <source>
        <strain evidence="3">DSM 44124</strain>
    </source>
</reference>
<dbReference type="GO" id="GO:0016603">
    <property type="term" value="F:glutaminyl-peptide cyclotransferase activity"/>
    <property type="evidence" value="ECO:0007669"/>
    <property type="project" value="InterPro"/>
</dbReference>
<dbReference type="Proteomes" id="UP000309231">
    <property type="component" value="Chromosome"/>
</dbReference>
<keyword evidence="3" id="KW-0808">Transferase</keyword>
<evidence type="ECO:0000313" key="3">
    <source>
        <dbReference type="EMBL" id="TLH53509.1"/>
    </source>
</evidence>
<evidence type="ECO:0000313" key="2">
    <source>
        <dbReference type="EMBL" id="QPG66965.1"/>
    </source>
</evidence>
<dbReference type="EMBL" id="POTL01000001">
    <property type="protein sequence ID" value="TLH53509.1"/>
    <property type="molecule type" value="Genomic_DNA"/>
</dbReference>
<dbReference type="AlphaFoldDB" id="A0A8H2PHA4"/>
<organism evidence="3">
    <name type="scientific">Mycolicibacterium mucogenicum DSM 44124</name>
    <dbReference type="NCBI Taxonomy" id="1226753"/>
    <lineage>
        <taxon>Bacteria</taxon>
        <taxon>Bacillati</taxon>
        <taxon>Actinomycetota</taxon>
        <taxon>Actinomycetes</taxon>
        <taxon>Mycobacteriales</taxon>
        <taxon>Mycobacteriaceae</taxon>
        <taxon>Mycolicibacterium</taxon>
    </lineage>
</organism>
<dbReference type="PANTHER" id="PTHR31270:SF1">
    <property type="entry name" value="GLUTAMINYL-PEPTIDE CYCLOTRANSFERASE"/>
    <property type="match status" value="1"/>
</dbReference>
<dbReference type="EMBL" id="CP062008">
    <property type="protein sequence ID" value="QPG66965.1"/>
    <property type="molecule type" value="Genomic_DNA"/>
</dbReference>
<evidence type="ECO:0000256" key="1">
    <source>
        <dbReference type="SAM" id="SignalP"/>
    </source>
</evidence>